<dbReference type="SUPFAM" id="SSF53590">
    <property type="entry name" value="Nucleoside hydrolase"/>
    <property type="match status" value="1"/>
</dbReference>
<dbReference type="PANTHER" id="PTHR12304">
    <property type="entry name" value="INOSINE-URIDINE PREFERRING NUCLEOSIDE HYDROLASE"/>
    <property type="match status" value="1"/>
</dbReference>
<protein>
    <submittedName>
        <fullName evidence="4">Pyrimidine-specific ribonucleoside hydrolase RihB</fullName>
        <ecNumber evidence="4">3.2.2.8</ecNumber>
    </submittedName>
</protein>
<keyword evidence="5" id="KW-1185">Reference proteome</keyword>
<dbReference type="EMBL" id="CP063189">
    <property type="protein sequence ID" value="WCZ32538.1"/>
    <property type="molecule type" value="Genomic_DNA"/>
</dbReference>
<evidence type="ECO:0000313" key="5">
    <source>
        <dbReference type="Proteomes" id="UP001220064"/>
    </source>
</evidence>
<dbReference type="GO" id="GO:0050263">
    <property type="term" value="F:ribosylpyrimidine nucleosidase activity"/>
    <property type="evidence" value="ECO:0007669"/>
    <property type="project" value="UniProtKB-EC"/>
</dbReference>
<dbReference type="InterPro" id="IPR036452">
    <property type="entry name" value="Ribo_hydro-like"/>
</dbReference>
<evidence type="ECO:0000256" key="1">
    <source>
        <dbReference type="ARBA" id="ARBA00022801"/>
    </source>
</evidence>
<feature type="domain" description="Inosine/uridine-preferring nucleoside hydrolase" evidence="3">
    <location>
        <begin position="2"/>
        <end position="319"/>
    </location>
</feature>
<evidence type="ECO:0000259" key="3">
    <source>
        <dbReference type="Pfam" id="PF01156"/>
    </source>
</evidence>
<evidence type="ECO:0000313" key="4">
    <source>
        <dbReference type="EMBL" id="WCZ32538.1"/>
    </source>
</evidence>
<dbReference type="InterPro" id="IPR001910">
    <property type="entry name" value="Inosine/uridine_hydrolase_dom"/>
</dbReference>
<gene>
    <name evidence="4" type="primary">rihB</name>
    <name evidence="4" type="ORF">CMASS_05485</name>
</gene>
<name>A0ABY7U8E7_9CORY</name>
<dbReference type="EC" id="3.2.2.8" evidence="4"/>
<keyword evidence="1 4" id="KW-0378">Hydrolase</keyword>
<proteinExistence type="predicted"/>
<dbReference type="PANTHER" id="PTHR12304:SF4">
    <property type="entry name" value="URIDINE NUCLEOSIDASE"/>
    <property type="match status" value="1"/>
</dbReference>
<accession>A0ABY7U8E7</accession>
<dbReference type="Proteomes" id="UP001220064">
    <property type="component" value="Chromosome"/>
</dbReference>
<evidence type="ECO:0000256" key="2">
    <source>
        <dbReference type="ARBA" id="ARBA00023295"/>
    </source>
</evidence>
<dbReference type="InterPro" id="IPR023186">
    <property type="entry name" value="IUNH"/>
</dbReference>
<sequence length="340" mass="36428">MVVIDCDPGIDDTLALIYLVGLHRAGEIELAAVTTSSGNTHAHVSAANARWILELCGEHVLADAAVTAGQPAPARCELVTTPETHGAHGLGYAQAPQRCARAADRELSAPEKWQRCWLDALARGGSASGDSAGRDVHLIVTGPLTNAAAFAAQHPDEMDRFSSVTVMGGAVNYRGNTTPTAEWNFWVDPYAARDFFARPTRELTTLCSLEVTEQMLLTPRRLDALVAALGKTPMGEVLPDIVRFYFEFHEAQGEGYQAQVHDLLTCLIALGRADCEAVDTTIAVEADSELLRGTSVADLRGHWARPANSRLVTAADIDGAFAEFFRGAGLVSHPASGWLR</sequence>
<keyword evidence="2 4" id="KW-0326">Glycosidase</keyword>
<reference evidence="4 5" key="1">
    <citation type="submission" date="2020-10" db="EMBL/GenBank/DDBJ databases">
        <title>Complete genome sequence of Corynebacterium massiliense DSM 45435, type strain of Corynebacterium massiliense.</title>
        <authorList>
            <person name="Busche T."/>
            <person name="Kalinowski J."/>
            <person name="Ruckert C."/>
        </authorList>
    </citation>
    <scope>NUCLEOTIDE SEQUENCE [LARGE SCALE GENOMIC DNA]</scope>
    <source>
        <strain evidence="4 5">DSM 45435</strain>
    </source>
</reference>
<dbReference type="Gene3D" id="3.90.245.10">
    <property type="entry name" value="Ribonucleoside hydrolase-like"/>
    <property type="match status" value="1"/>
</dbReference>
<dbReference type="Pfam" id="PF01156">
    <property type="entry name" value="IU_nuc_hydro"/>
    <property type="match status" value="1"/>
</dbReference>
<organism evidence="4 5">
    <name type="scientific">Corynebacterium massiliense DSM 45435</name>
    <dbReference type="NCBI Taxonomy" id="1121364"/>
    <lineage>
        <taxon>Bacteria</taxon>
        <taxon>Bacillati</taxon>
        <taxon>Actinomycetota</taxon>
        <taxon>Actinomycetes</taxon>
        <taxon>Mycobacteriales</taxon>
        <taxon>Corynebacteriaceae</taxon>
        <taxon>Corynebacterium</taxon>
    </lineage>
</organism>